<organism evidence="2 3">
    <name type="scientific">Cylicostephanus goldi</name>
    <name type="common">Nematode worm</name>
    <dbReference type="NCBI Taxonomy" id="71465"/>
    <lineage>
        <taxon>Eukaryota</taxon>
        <taxon>Metazoa</taxon>
        <taxon>Ecdysozoa</taxon>
        <taxon>Nematoda</taxon>
        <taxon>Chromadorea</taxon>
        <taxon>Rhabditida</taxon>
        <taxon>Rhabditina</taxon>
        <taxon>Rhabditomorpha</taxon>
        <taxon>Strongyloidea</taxon>
        <taxon>Strongylidae</taxon>
        <taxon>Cylicostephanus</taxon>
    </lineage>
</organism>
<reference evidence="2 3" key="1">
    <citation type="submission" date="2018-11" db="EMBL/GenBank/DDBJ databases">
        <authorList>
            <consortium name="Pathogen Informatics"/>
        </authorList>
    </citation>
    <scope>NUCLEOTIDE SEQUENCE [LARGE SCALE GENOMIC DNA]</scope>
</reference>
<proteinExistence type="predicted"/>
<feature type="compositionally biased region" description="Low complexity" evidence="1">
    <location>
        <begin position="206"/>
        <end position="218"/>
    </location>
</feature>
<keyword evidence="3" id="KW-1185">Reference proteome</keyword>
<dbReference type="Proteomes" id="UP000271889">
    <property type="component" value="Unassembled WGS sequence"/>
</dbReference>
<feature type="region of interest" description="Disordered" evidence="1">
    <location>
        <begin position="1"/>
        <end position="114"/>
    </location>
</feature>
<feature type="compositionally biased region" description="Low complexity" evidence="1">
    <location>
        <begin position="146"/>
        <end position="162"/>
    </location>
</feature>
<dbReference type="OrthoDB" id="5871803at2759"/>
<evidence type="ECO:0000313" key="3">
    <source>
        <dbReference type="Proteomes" id="UP000271889"/>
    </source>
</evidence>
<feature type="compositionally biased region" description="Basic and acidic residues" evidence="1">
    <location>
        <begin position="44"/>
        <end position="58"/>
    </location>
</feature>
<dbReference type="EMBL" id="UYRV01006760">
    <property type="protein sequence ID" value="VDK53958.1"/>
    <property type="molecule type" value="Genomic_DNA"/>
</dbReference>
<sequence length="417" mass="44524">MGGVPDDDDGFSRCAPSEESDHPPQLQAEAVIASSTGGASSDEAPPRIHGDSQAKENTDAGAPPIVRDDYTDDDDAPPQLSPANIEPRAVLPREMTEEEVSHLHKQQLAMDRPPKAPAMLDKVADDESESIYTTMLPVQSLPTMEQQCSSVSSQPVPTPLQQFPASLKQTTPGSVPSCQMPGQHTPEMQQQTFMSPVMQNVCAQPSSVSSVHSQHNSSLELAGGTGPSSQSAYGNLAPPSAGASAVHSDPSTPLRPSCQASAPAFGSPPQPASIQQQPPAQEMRVRTSTESVSQQPSGGSRRSGESSRSKHRSTQQQQQQQQQQQLQQQVESFVLKCFDINFEVQQQQQHMAAMHTMSFAANPYAGMAGAAHPQTYSTYPSAYPTHFDPTTAGFSTANPYWQASYPQYAAAKAAPGM</sequence>
<accession>A0A3P6SJF5</accession>
<evidence type="ECO:0000313" key="2">
    <source>
        <dbReference type="EMBL" id="VDK53958.1"/>
    </source>
</evidence>
<feature type="non-terminal residue" evidence="2">
    <location>
        <position position="417"/>
    </location>
</feature>
<feature type="compositionally biased region" description="Low complexity" evidence="1">
    <location>
        <begin position="291"/>
        <end position="300"/>
    </location>
</feature>
<name>A0A3P6SJF5_CYLGO</name>
<feature type="region of interest" description="Disordered" evidence="1">
    <location>
        <begin position="204"/>
        <end position="323"/>
    </location>
</feature>
<feature type="compositionally biased region" description="Polar residues" evidence="1">
    <location>
        <begin position="163"/>
        <end position="186"/>
    </location>
</feature>
<feature type="compositionally biased region" description="Low complexity" evidence="1">
    <location>
        <begin position="272"/>
        <end position="281"/>
    </location>
</feature>
<evidence type="ECO:0000256" key="1">
    <source>
        <dbReference type="SAM" id="MobiDB-lite"/>
    </source>
</evidence>
<dbReference type="AlphaFoldDB" id="A0A3P6SJF5"/>
<feature type="region of interest" description="Disordered" evidence="1">
    <location>
        <begin position="146"/>
        <end position="186"/>
    </location>
</feature>
<gene>
    <name evidence="2" type="ORF">CGOC_LOCUS2841</name>
</gene>
<protein>
    <submittedName>
        <fullName evidence="2">Uncharacterized protein</fullName>
    </submittedName>
</protein>